<dbReference type="RefSeq" id="WP_133594436.1">
    <property type="nucleotide sequence ID" value="NZ_SNVV01000022.1"/>
</dbReference>
<feature type="domain" description="AMP-dependent synthetase/ligase" evidence="2">
    <location>
        <begin position="8"/>
        <end position="297"/>
    </location>
</feature>
<name>A0A4R6DQ50_9RHOO</name>
<dbReference type="Gene3D" id="3.30.300.30">
    <property type="match status" value="1"/>
</dbReference>
<dbReference type="GO" id="GO:0016874">
    <property type="term" value="F:ligase activity"/>
    <property type="evidence" value="ECO:0007669"/>
    <property type="project" value="UniProtKB-KW"/>
</dbReference>
<accession>A0A4R6DQ50</accession>
<reference evidence="3 4" key="1">
    <citation type="submission" date="2019-03" db="EMBL/GenBank/DDBJ databases">
        <title>Genomic Encyclopedia of Type Strains, Phase IV (KMG-IV): sequencing the most valuable type-strain genomes for metagenomic binning, comparative biology and taxonomic classification.</title>
        <authorList>
            <person name="Goeker M."/>
        </authorList>
    </citation>
    <scope>NUCLEOTIDE SEQUENCE [LARGE SCALE GENOMIC DNA]</scope>
    <source>
        <strain evidence="3 4">DSM 12121</strain>
    </source>
</reference>
<evidence type="ECO:0000313" key="3">
    <source>
        <dbReference type="EMBL" id="TDN47110.1"/>
    </source>
</evidence>
<dbReference type="SUPFAM" id="SSF56801">
    <property type="entry name" value="Acetyl-CoA synthetase-like"/>
    <property type="match status" value="1"/>
</dbReference>
<comment type="caution">
    <text evidence="3">The sequence shown here is derived from an EMBL/GenBank/DDBJ whole genome shotgun (WGS) entry which is preliminary data.</text>
</comment>
<keyword evidence="4" id="KW-1185">Reference proteome</keyword>
<evidence type="ECO:0000259" key="2">
    <source>
        <dbReference type="Pfam" id="PF00501"/>
    </source>
</evidence>
<evidence type="ECO:0000256" key="1">
    <source>
        <dbReference type="ARBA" id="ARBA00022598"/>
    </source>
</evidence>
<dbReference type="OrthoDB" id="9787658at2"/>
<dbReference type="InterPro" id="IPR000873">
    <property type="entry name" value="AMP-dep_synth/lig_dom"/>
</dbReference>
<dbReference type="InterPro" id="IPR045851">
    <property type="entry name" value="AMP-bd_C_sf"/>
</dbReference>
<keyword evidence="1" id="KW-0436">Ligase</keyword>
<dbReference type="PANTHER" id="PTHR43767:SF8">
    <property type="entry name" value="LONG-CHAIN-FATTY-ACID--COA LIGASE"/>
    <property type="match status" value="1"/>
</dbReference>
<dbReference type="EMBL" id="SNVV01000022">
    <property type="protein sequence ID" value="TDN47110.1"/>
    <property type="molecule type" value="Genomic_DNA"/>
</dbReference>
<dbReference type="Pfam" id="PF00501">
    <property type="entry name" value="AMP-binding"/>
    <property type="match status" value="1"/>
</dbReference>
<dbReference type="InterPro" id="IPR050237">
    <property type="entry name" value="ATP-dep_AMP-bd_enzyme"/>
</dbReference>
<proteinExistence type="predicted"/>
<dbReference type="InterPro" id="IPR042099">
    <property type="entry name" value="ANL_N_sf"/>
</dbReference>
<dbReference type="AlphaFoldDB" id="A0A4R6DQ50"/>
<sequence>MLPLVSHAHPDALVAWRNGQAISVRRFVADVRHVAARLPAGSHILNACTDRYRFAVGFAAGMVAGRISLLPSTYTPETLRHLATFAPDTTVLTDGEHTELPLPAMPFPALLEDGAPGTRDSDDCEIPLIAAEQLVAWVFTSGSTGAPVPHRKTWGLLVTNVRAEGEALGFDPARPPTLVGTVPPQHMYGFESTVLVALQNGAAFDAGRPFYPADIVAALERAPAPAMLITTPFHLRTLLDEGIGLPPAALLVSATAPLPVELARRAEAAFEAPLLEIYGSTETGQIATRRSASEDAWTLFPGIRLNNRDDATWASEGHIEVAVPLSDVIELCEDGRFLLKGRNADLVNIAGKRTSLGWLNQQLLALPGVRDGAFHLPDAQAEQDAQARVLRLAAFVVAPGMDAAAVLAELRQRIDPVFLPRPLIFLDSLPRNATGKLPRATAEALLARHHAQHQAGRQRERP</sequence>
<evidence type="ECO:0000313" key="4">
    <source>
        <dbReference type="Proteomes" id="UP000295129"/>
    </source>
</evidence>
<gene>
    <name evidence="3" type="ORF">C7389_12267</name>
</gene>
<dbReference type="Proteomes" id="UP000295129">
    <property type="component" value="Unassembled WGS sequence"/>
</dbReference>
<dbReference type="Gene3D" id="3.40.50.12780">
    <property type="entry name" value="N-terminal domain of ligase-like"/>
    <property type="match status" value="1"/>
</dbReference>
<dbReference type="PANTHER" id="PTHR43767">
    <property type="entry name" value="LONG-CHAIN-FATTY-ACID--COA LIGASE"/>
    <property type="match status" value="1"/>
</dbReference>
<organism evidence="3 4">
    <name type="scientific">Azoarcus indigens</name>
    <dbReference type="NCBI Taxonomy" id="29545"/>
    <lineage>
        <taxon>Bacteria</taxon>
        <taxon>Pseudomonadati</taxon>
        <taxon>Pseudomonadota</taxon>
        <taxon>Betaproteobacteria</taxon>
        <taxon>Rhodocyclales</taxon>
        <taxon>Zoogloeaceae</taxon>
        <taxon>Azoarcus</taxon>
    </lineage>
</organism>
<protein>
    <submittedName>
        <fullName evidence="3">AMP-binding enzyme</fullName>
    </submittedName>
</protein>